<reference evidence="1 2" key="1">
    <citation type="journal article" date="2019" name="Commun. Biol.">
        <title>The bagworm genome reveals a unique fibroin gene that provides high tensile strength.</title>
        <authorList>
            <person name="Kono N."/>
            <person name="Nakamura H."/>
            <person name="Ohtoshi R."/>
            <person name="Tomita M."/>
            <person name="Numata K."/>
            <person name="Arakawa K."/>
        </authorList>
    </citation>
    <scope>NUCLEOTIDE SEQUENCE [LARGE SCALE GENOMIC DNA]</scope>
</reference>
<accession>A0A4C1SDR9</accession>
<comment type="caution">
    <text evidence="1">The sequence shown here is derived from an EMBL/GenBank/DDBJ whole genome shotgun (WGS) entry which is preliminary data.</text>
</comment>
<gene>
    <name evidence="1" type="ORF">EVAR_684_1</name>
</gene>
<name>A0A4C1SDR9_EUMVA</name>
<evidence type="ECO:0000313" key="1">
    <source>
        <dbReference type="EMBL" id="GBO99506.1"/>
    </source>
</evidence>
<evidence type="ECO:0000313" key="2">
    <source>
        <dbReference type="Proteomes" id="UP000299102"/>
    </source>
</evidence>
<dbReference type="EMBL" id="BGZK01000003">
    <property type="protein sequence ID" value="GBO99506.1"/>
    <property type="molecule type" value="Genomic_DNA"/>
</dbReference>
<sequence length="154" mass="16883">MLWSTWLQHYLTLPHLTEYRHEITATAVVFRPVSESLGVLLPLYYPIPPPSILRLSDRYPIPTQKAGKVLVIALGGCAALATLHRLAVTAPVLLTVAGLRSVEICDYWDTPKLSYSVFAVTLLLDQYIGLIASRNECRATCAPPSPPGPRAAPH</sequence>
<proteinExistence type="predicted"/>
<organism evidence="1 2">
    <name type="scientific">Eumeta variegata</name>
    <name type="common">Bagworm moth</name>
    <name type="synonym">Eumeta japonica</name>
    <dbReference type="NCBI Taxonomy" id="151549"/>
    <lineage>
        <taxon>Eukaryota</taxon>
        <taxon>Metazoa</taxon>
        <taxon>Ecdysozoa</taxon>
        <taxon>Arthropoda</taxon>
        <taxon>Hexapoda</taxon>
        <taxon>Insecta</taxon>
        <taxon>Pterygota</taxon>
        <taxon>Neoptera</taxon>
        <taxon>Endopterygota</taxon>
        <taxon>Lepidoptera</taxon>
        <taxon>Glossata</taxon>
        <taxon>Ditrysia</taxon>
        <taxon>Tineoidea</taxon>
        <taxon>Psychidae</taxon>
        <taxon>Oiketicinae</taxon>
        <taxon>Eumeta</taxon>
    </lineage>
</organism>
<keyword evidence="2" id="KW-1185">Reference proteome</keyword>
<dbReference type="Proteomes" id="UP000299102">
    <property type="component" value="Unassembled WGS sequence"/>
</dbReference>
<protein>
    <submittedName>
        <fullName evidence="1">Uncharacterized protein</fullName>
    </submittedName>
</protein>
<dbReference type="AlphaFoldDB" id="A0A4C1SDR9"/>